<dbReference type="PANTHER" id="PTHR20863:SF76">
    <property type="entry name" value="CARRIER DOMAIN-CONTAINING PROTEIN"/>
    <property type="match status" value="1"/>
</dbReference>
<dbReference type="InterPro" id="IPR003231">
    <property type="entry name" value="ACP"/>
</dbReference>
<dbReference type="GO" id="GO:0000036">
    <property type="term" value="F:acyl carrier activity"/>
    <property type="evidence" value="ECO:0007669"/>
    <property type="project" value="UniProtKB-UniRule"/>
</dbReference>
<gene>
    <name evidence="3" type="primary">acpP</name>
    <name evidence="5" type="ORF">G7077_04860</name>
</gene>
<keyword evidence="3" id="KW-0963">Cytoplasm</keyword>
<accession>A0A6G7YNL8</accession>
<dbReference type="Pfam" id="PF00550">
    <property type="entry name" value="PP-binding"/>
    <property type="match status" value="1"/>
</dbReference>
<keyword evidence="3" id="KW-0444">Lipid biosynthesis</keyword>
<organism evidence="5 6">
    <name type="scientific">Sphingomonas piscis</name>
    <dbReference type="NCBI Taxonomy" id="2714943"/>
    <lineage>
        <taxon>Bacteria</taxon>
        <taxon>Pseudomonadati</taxon>
        <taxon>Pseudomonadota</taxon>
        <taxon>Alphaproteobacteria</taxon>
        <taxon>Sphingomonadales</taxon>
        <taxon>Sphingomonadaceae</taxon>
        <taxon>Sphingomonas</taxon>
    </lineage>
</organism>
<feature type="domain" description="Carrier" evidence="4">
    <location>
        <begin position="1"/>
        <end position="74"/>
    </location>
</feature>
<sequence>MDEQRARIVIADHLALPVASISDDADFLALGADSLDMVSLTMRLEEEFNTHIPDDGVEDCRTVGQAIAMLRTSLAAPA</sequence>
<dbReference type="Proteomes" id="UP000503222">
    <property type="component" value="Chromosome"/>
</dbReference>
<dbReference type="GO" id="GO:0009245">
    <property type="term" value="P:lipid A biosynthetic process"/>
    <property type="evidence" value="ECO:0007669"/>
    <property type="project" value="TreeGrafter"/>
</dbReference>
<evidence type="ECO:0000256" key="2">
    <source>
        <dbReference type="ARBA" id="ARBA00022553"/>
    </source>
</evidence>
<feature type="modified residue" description="O-(pantetheine 4'-phosphoryl)serine" evidence="3">
    <location>
        <position position="34"/>
    </location>
</feature>
<comment type="function">
    <text evidence="3">Carrier of the growing fatty acid chain in fatty acid biosynthesis.</text>
</comment>
<proteinExistence type="inferred from homology"/>
<dbReference type="Gene3D" id="1.10.1200.10">
    <property type="entry name" value="ACP-like"/>
    <property type="match status" value="1"/>
</dbReference>
<keyword evidence="3" id="KW-0443">Lipid metabolism</keyword>
<evidence type="ECO:0000256" key="1">
    <source>
        <dbReference type="ARBA" id="ARBA00022450"/>
    </source>
</evidence>
<dbReference type="RefSeq" id="WP_166410724.1">
    <property type="nucleotide sequence ID" value="NZ_CP049869.1"/>
</dbReference>
<keyword evidence="1 3" id="KW-0596">Phosphopantetheine</keyword>
<evidence type="ECO:0000313" key="5">
    <source>
        <dbReference type="EMBL" id="QIK78331.1"/>
    </source>
</evidence>
<dbReference type="InterPro" id="IPR036736">
    <property type="entry name" value="ACP-like_sf"/>
</dbReference>
<evidence type="ECO:0000256" key="3">
    <source>
        <dbReference type="HAMAP-Rule" id="MF_01217"/>
    </source>
</evidence>
<dbReference type="GO" id="GO:0005829">
    <property type="term" value="C:cytosol"/>
    <property type="evidence" value="ECO:0007669"/>
    <property type="project" value="TreeGrafter"/>
</dbReference>
<dbReference type="AlphaFoldDB" id="A0A6G7YNL8"/>
<name>A0A6G7YNL8_9SPHN</name>
<dbReference type="KEGG" id="spii:G7077_04860"/>
<keyword evidence="6" id="KW-1185">Reference proteome</keyword>
<dbReference type="PROSITE" id="PS50075">
    <property type="entry name" value="CARRIER"/>
    <property type="match status" value="1"/>
</dbReference>
<evidence type="ECO:0000259" key="4">
    <source>
        <dbReference type="PROSITE" id="PS50075"/>
    </source>
</evidence>
<dbReference type="GO" id="GO:0000035">
    <property type="term" value="F:acyl binding"/>
    <property type="evidence" value="ECO:0007669"/>
    <property type="project" value="TreeGrafter"/>
</dbReference>
<dbReference type="InterPro" id="IPR020806">
    <property type="entry name" value="PKS_PP-bd"/>
</dbReference>
<dbReference type="InterPro" id="IPR009081">
    <property type="entry name" value="PP-bd_ACP"/>
</dbReference>
<dbReference type="EMBL" id="CP049869">
    <property type="protein sequence ID" value="QIK78331.1"/>
    <property type="molecule type" value="Genomic_DNA"/>
</dbReference>
<keyword evidence="2 3" id="KW-0597">Phosphoprotein</keyword>
<dbReference type="UniPathway" id="UPA00094"/>
<protein>
    <recommendedName>
        <fullName evidence="3">Acyl carrier protein</fullName>
        <shortName evidence="3">ACP</shortName>
    </recommendedName>
</protein>
<comment type="PTM">
    <text evidence="3">4'-phosphopantetheine is transferred from CoA to a specific serine of apo-ACP by AcpS. This modification is essential for activity because fatty acids are bound in thioester linkage to the sulfhydryl of the prosthetic group.</text>
</comment>
<dbReference type="GO" id="GO:0031177">
    <property type="term" value="F:phosphopantetheine binding"/>
    <property type="evidence" value="ECO:0007669"/>
    <property type="project" value="InterPro"/>
</dbReference>
<reference evidence="5 6" key="1">
    <citation type="submission" date="2020-03" db="EMBL/GenBank/DDBJ databases">
        <title>Sphingomonas sp. nov., isolated from fish.</title>
        <authorList>
            <person name="Hyun D.-W."/>
            <person name="Bae J.-W."/>
        </authorList>
    </citation>
    <scope>NUCLEOTIDE SEQUENCE [LARGE SCALE GENOMIC DNA]</scope>
    <source>
        <strain evidence="5 6">HDW15B</strain>
    </source>
</reference>
<dbReference type="PANTHER" id="PTHR20863">
    <property type="entry name" value="ACYL CARRIER PROTEIN"/>
    <property type="match status" value="1"/>
</dbReference>
<dbReference type="SUPFAM" id="SSF47336">
    <property type="entry name" value="ACP-like"/>
    <property type="match status" value="1"/>
</dbReference>
<keyword evidence="3" id="KW-0275">Fatty acid biosynthesis</keyword>
<evidence type="ECO:0000313" key="6">
    <source>
        <dbReference type="Proteomes" id="UP000503222"/>
    </source>
</evidence>
<dbReference type="HAMAP" id="MF_01217">
    <property type="entry name" value="Acyl_carrier"/>
    <property type="match status" value="1"/>
</dbReference>
<comment type="similarity">
    <text evidence="3">Belongs to the acyl carrier protein (ACP) family.</text>
</comment>
<keyword evidence="3" id="KW-0276">Fatty acid metabolism</keyword>
<comment type="pathway">
    <text evidence="3">Lipid metabolism; fatty acid biosynthesis.</text>
</comment>
<dbReference type="GO" id="GO:0016020">
    <property type="term" value="C:membrane"/>
    <property type="evidence" value="ECO:0007669"/>
    <property type="project" value="GOC"/>
</dbReference>
<dbReference type="SMART" id="SM00823">
    <property type="entry name" value="PKS_PP"/>
    <property type="match status" value="1"/>
</dbReference>
<comment type="subcellular location">
    <subcellularLocation>
        <location evidence="3">Cytoplasm</location>
    </subcellularLocation>
</comment>